<dbReference type="InterPro" id="IPR001789">
    <property type="entry name" value="Sig_transdc_resp-reg_receiver"/>
</dbReference>
<dbReference type="EC" id="2.7.13.3" evidence="3"/>
<keyword evidence="19" id="KW-1185">Reference proteome</keyword>
<proteinExistence type="predicted"/>
<dbReference type="Gene3D" id="3.30.565.10">
    <property type="entry name" value="Histidine kinase-like ATPase, C-terminal domain"/>
    <property type="match status" value="1"/>
</dbReference>
<keyword evidence="8" id="KW-0418">Kinase</keyword>
<dbReference type="EMBL" id="JAMZMM010000369">
    <property type="protein sequence ID" value="MCP2731647.1"/>
    <property type="molecule type" value="Genomic_DNA"/>
</dbReference>
<dbReference type="AlphaFoldDB" id="A0AAE3GZU3"/>
<comment type="caution">
    <text evidence="18">The sequence shown here is derived from an EMBL/GenBank/DDBJ whole genome shotgun (WGS) entry which is preliminary data.</text>
</comment>
<keyword evidence="6 14" id="KW-0812">Transmembrane</keyword>
<evidence type="ECO:0000256" key="11">
    <source>
        <dbReference type="ARBA" id="ARBA00023012"/>
    </source>
</evidence>
<dbReference type="SUPFAM" id="SSF55874">
    <property type="entry name" value="ATPase domain of HSP90 chaperone/DNA topoisomerase II/histidine kinase"/>
    <property type="match status" value="1"/>
</dbReference>
<evidence type="ECO:0000256" key="7">
    <source>
        <dbReference type="ARBA" id="ARBA00022741"/>
    </source>
</evidence>
<keyword evidence="11" id="KW-0902">Two-component regulatory system</keyword>
<evidence type="ECO:0000259" key="16">
    <source>
        <dbReference type="PROSITE" id="PS50110"/>
    </source>
</evidence>
<dbReference type="Pfam" id="PF03924">
    <property type="entry name" value="CHASE"/>
    <property type="match status" value="1"/>
</dbReference>
<dbReference type="SMART" id="SM00388">
    <property type="entry name" value="HisKA"/>
    <property type="match status" value="1"/>
</dbReference>
<dbReference type="InterPro" id="IPR036890">
    <property type="entry name" value="HATPase_C_sf"/>
</dbReference>
<reference evidence="18" key="1">
    <citation type="submission" date="2022-06" db="EMBL/GenBank/DDBJ databases">
        <title>New cyanobacteria of genus Symplocastrum in benthos of Lake Baikal.</title>
        <authorList>
            <person name="Sorokovikova E."/>
            <person name="Tikhonova I."/>
            <person name="Krasnopeev A."/>
            <person name="Evseev P."/>
            <person name="Gladkikh A."/>
            <person name="Belykh O."/>
        </authorList>
    </citation>
    <scope>NUCLEOTIDE SEQUENCE</scope>
    <source>
        <strain evidence="18">BBK-W-15</strain>
    </source>
</reference>
<evidence type="ECO:0000259" key="17">
    <source>
        <dbReference type="PROSITE" id="PS50839"/>
    </source>
</evidence>
<evidence type="ECO:0000313" key="18">
    <source>
        <dbReference type="EMBL" id="MCP2731647.1"/>
    </source>
</evidence>
<dbReference type="GO" id="GO:0005524">
    <property type="term" value="F:ATP binding"/>
    <property type="evidence" value="ECO:0007669"/>
    <property type="project" value="UniProtKB-KW"/>
</dbReference>
<dbReference type="PROSITE" id="PS50109">
    <property type="entry name" value="HIS_KIN"/>
    <property type="match status" value="1"/>
</dbReference>
<dbReference type="PROSITE" id="PS50110">
    <property type="entry name" value="RESPONSE_REGULATORY"/>
    <property type="match status" value="1"/>
</dbReference>
<feature type="domain" description="Response regulatory" evidence="16">
    <location>
        <begin position="391"/>
        <end position="507"/>
    </location>
</feature>
<evidence type="ECO:0000256" key="1">
    <source>
        <dbReference type="ARBA" id="ARBA00000085"/>
    </source>
</evidence>
<dbReference type="CDD" id="cd00082">
    <property type="entry name" value="HisKA"/>
    <property type="match status" value="1"/>
</dbReference>
<keyword evidence="10 14" id="KW-1133">Transmembrane helix</keyword>
<dbReference type="SMART" id="SM01079">
    <property type="entry name" value="CHASE"/>
    <property type="match status" value="1"/>
</dbReference>
<dbReference type="Pfam" id="PF00512">
    <property type="entry name" value="HisKA"/>
    <property type="match status" value="1"/>
</dbReference>
<dbReference type="Pfam" id="PF02518">
    <property type="entry name" value="HATPase_c"/>
    <property type="match status" value="1"/>
</dbReference>
<keyword evidence="9" id="KW-0067">ATP-binding</keyword>
<keyword evidence="4 13" id="KW-0597">Phosphoprotein</keyword>
<organism evidence="18 19">
    <name type="scientific">Limnofasciculus baicalensis BBK-W-15</name>
    <dbReference type="NCBI Taxonomy" id="2699891"/>
    <lineage>
        <taxon>Bacteria</taxon>
        <taxon>Bacillati</taxon>
        <taxon>Cyanobacteriota</taxon>
        <taxon>Cyanophyceae</taxon>
        <taxon>Coleofasciculales</taxon>
        <taxon>Coleofasciculaceae</taxon>
        <taxon>Limnofasciculus</taxon>
        <taxon>Limnofasciculus baicalensis</taxon>
    </lineage>
</organism>
<dbReference type="SMART" id="SM00387">
    <property type="entry name" value="HATPase_c"/>
    <property type="match status" value="1"/>
</dbReference>
<dbReference type="FunFam" id="1.10.287.130:FF:000002">
    <property type="entry name" value="Two-component osmosensing histidine kinase"/>
    <property type="match status" value="1"/>
</dbReference>
<dbReference type="InterPro" id="IPR003594">
    <property type="entry name" value="HATPase_dom"/>
</dbReference>
<evidence type="ECO:0000256" key="10">
    <source>
        <dbReference type="ARBA" id="ARBA00022989"/>
    </source>
</evidence>
<dbReference type="InterPro" id="IPR005467">
    <property type="entry name" value="His_kinase_dom"/>
</dbReference>
<feature type="domain" description="Histidine kinase" evidence="15">
    <location>
        <begin position="213"/>
        <end position="384"/>
    </location>
</feature>
<comment type="subcellular location">
    <subcellularLocation>
        <location evidence="2">Membrane</location>
    </subcellularLocation>
</comment>
<dbReference type="PANTHER" id="PTHR45339">
    <property type="entry name" value="HYBRID SIGNAL TRANSDUCTION HISTIDINE KINASE J"/>
    <property type="match status" value="1"/>
</dbReference>
<keyword evidence="5" id="KW-0808">Transferase</keyword>
<sequence length="644" mass="72431">MLKNLKAIGLDLGYEPVRRKGAERARDTGNPAATGQIILVQDRAKTPGFLIYLPIYRLGMPINTIAERQSAFLGFIYAPFRVLDLVEEGLPKSVQENFDLVIYNGKDLMYGKADNLANPEIRSHSRYYRKIVVDVAGETWNLYFISKSKFTIAGDNFPKIVLVIGTLTSLLLFAIVLSLSAAYRQTKTAKEISDAAKEAAETANKAKSIFLANMSHELRTPLNAILGFTQIMNRDSSLKEEQIENLGIISRSGEHLLSLINDVLNMSKIEAGRITLNQNNFDIYELLTVLEEMFMLRAEAKGLQLIFNCDPEVTKYVFADESKLRQVLINLLGNAIKFTEEGKVTLRVGVGIQTENNSNKKLISFEVEDTGYGIKSDDIKTLFDALPHRGNILIIDDQLDSLRLLTNILSEQGYEVSSAISGVMALKTLQAIVPDLILLDVNMPHMNGYVICEKLKDNPNTGEIPIIFISALDNTFDKVKAFRVGGIDYITKPFQVEEVLARIENHLHNVRIKKQLQISESIQRERAEKLAQTLEEIQNTQSQFDNEKMSRLIYILPRYVQEINNPVNSIISHIPDAHHYIKDLLRLLALYKKALPKPTTEIEQEIKDIDLESIGSDLPKLLDSIKIASKRIDEIAKSLSSLLK</sequence>
<dbReference type="Proteomes" id="UP001204953">
    <property type="component" value="Unassembled WGS sequence"/>
</dbReference>
<dbReference type="InterPro" id="IPR011006">
    <property type="entry name" value="CheY-like_superfamily"/>
</dbReference>
<evidence type="ECO:0000256" key="8">
    <source>
        <dbReference type="ARBA" id="ARBA00022777"/>
    </source>
</evidence>
<feature type="transmembrane region" description="Helical" evidence="14">
    <location>
        <begin position="160"/>
        <end position="183"/>
    </location>
</feature>
<dbReference type="SMART" id="SM00448">
    <property type="entry name" value="REC"/>
    <property type="match status" value="1"/>
</dbReference>
<evidence type="ECO:0000259" key="15">
    <source>
        <dbReference type="PROSITE" id="PS50109"/>
    </source>
</evidence>
<dbReference type="SUPFAM" id="SSF47384">
    <property type="entry name" value="Homodimeric domain of signal transducing histidine kinase"/>
    <property type="match status" value="1"/>
</dbReference>
<dbReference type="Pfam" id="PF00072">
    <property type="entry name" value="Response_reg"/>
    <property type="match status" value="1"/>
</dbReference>
<dbReference type="InterPro" id="IPR036097">
    <property type="entry name" value="HisK_dim/P_sf"/>
</dbReference>
<evidence type="ECO:0000256" key="9">
    <source>
        <dbReference type="ARBA" id="ARBA00022840"/>
    </source>
</evidence>
<evidence type="ECO:0000256" key="4">
    <source>
        <dbReference type="ARBA" id="ARBA00022553"/>
    </source>
</evidence>
<dbReference type="Gene3D" id="1.10.287.130">
    <property type="match status" value="2"/>
</dbReference>
<dbReference type="CDD" id="cd19920">
    <property type="entry name" value="REC_PA4781-like"/>
    <property type="match status" value="1"/>
</dbReference>
<feature type="domain" description="CHASE" evidence="17">
    <location>
        <begin position="1"/>
        <end position="143"/>
    </location>
</feature>
<dbReference type="InterPro" id="IPR042240">
    <property type="entry name" value="CHASE_sf"/>
</dbReference>
<gene>
    <name evidence="18" type="ORF">NJ959_24775</name>
</gene>
<evidence type="ECO:0000256" key="14">
    <source>
        <dbReference type="SAM" id="Phobius"/>
    </source>
</evidence>
<dbReference type="Gene3D" id="3.40.50.2300">
    <property type="match status" value="1"/>
</dbReference>
<dbReference type="GO" id="GO:0000155">
    <property type="term" value="F:phosphorelay sensor kinase activity"/>
    <property type="evidence" value="ECO:0007669"/>
    <property type="project" value="InterPro"/>
</dbReference>
<dbReference type="InterPro" id="IPR006189">
    <property type="entry name" value="CHASE_dom"/>
</dbReference>
<accession>A0AAE3GZU3</accession>
<dbReference type="PROSITE" id="PS50839">
    <property type="entry name" value="CHASE"/>
    <property type="match status" value="1"/>
</dbReference>
<evidence type="ECO:0000256" key="2">
    <source>
        <dbReference type="ARBA" id="ARBA00004370"/>
    </source>
</evidence>
<evidence type="ECO:0000256" key="13">
    <source>
        <dbReference type="PROSITE-ProRule" id="PRU00169"/>
    </source>
</evidence>
<evidence type="ECO:0000256" key="12">
    <source>
        <dbReference type="ARBA" id="ARBA00023136"/>
    </source>
</evidence>
<keyword evidence="12 14" id="KW-0472">Membrane</keyword>
<comment type="catalytic activity">
    <reaction evidence="1">
        <text>ATP + protein L-histidine = ADP + protein N-phospho-L-histidine.</text>
        <dbReference type="EC" id="2.7.13.3"/>
    </reaction>
</comment>
<evidence type="ECO:0000256" key="3">
    <source>
        <dbReference type="ARBA" id="ARBA00012438"/>
    </source>
</evidence>
<dbReference type="InterPro" id="IPR003661">
    <property type="entry name" value="HisK_dim/P_dom"/>
</dbReference>
<dbReference type="PANTHER" id="PTHR45339:SF1">
    <property type="entry name" value="HYBRID SIGNAL TRANSDUCTION HISTIDINE KINASE J"/>
    <property type="match status" value="1"/>
</dbReference>
<dbReference type="SUPFAM" id="SSF52172">
    <property type="entry name" value="CheY-like"/>
    <property type="match status" value="1"/>
</dbReference>
<protein>
    <recommendedName>
        <fullName evidence="3">histidine kinase</fullName>
        <ecNumber evidence="3">2.7.13.3</ecNumber>
    </recommendedName>
</protein>
<evidence type="ECO:0000313" key="19">
    <source>
        <dbReference type="Proteomes" id="UP001204953"/>
    </source>
</evidence>
<evidence type="ECO:0000256" key="5">
    <source>
        <dbReference type="ARBA" id="ARBA00022679"/>
    </source>
</evidence>
<keyword evidence="7" id="KW-0547">Nucleotide-binding</keyword>
<evidence type="ECO:0000256" key="6">
    <source>
        <dbReference type="ARBA" id="ARBA00022692"/>
    </source>
</evidence>
<feature type="modified residue" description="4-aspartylphosphate" evidence="13">
    <location>
        <position position="440"/>
    </location>
</feature>
<dbReference type="RefSeq" id="WP_254014382.1">
    <property type="nucleotide sequence ID" value="NZ_JAMZMM010000369.1"/>
</dbReference>
<dbReference type="GO" id="GO:0016020">
    <property type="term" value="C:membrane"/>
    <property type="evidence" value="ECO:0007669"/>
    <property type="project" value="UniProtKB-SubCell"/>
</dbReference>
<dbReference type="Gene3D" id="3.30.450.350">
    <property type="entry name" value="CHASE domain"/>
    <property type="match status" value="1"/>
</dbReference>
<name>A0AAE3GZU3_9CYAN</name>